<name>A0A2N3VCK9_9NOCA</name>
<dbReference type="SUPFAM" id="SSF48371">
    <property type="entry name" value="ARM repeat"/>
    <property type="match status" value="1"/>
</dbReference>
<comment type="caution">
    <text evidence="1">The sequence shown here is derived from an EMBL/GenBank/DDBJ whole genome shotgun (WGS) entry which is preliminary data.</text>
</comment>
<evidence type="ECO:0000313" key="1">
    <source>
        <dbReference type="EMBL" id="PKV79374.1"/>
    </source>
</evidence>
<dbReference type="PANTHER" id="PTHR12697:SF5">
    <property type="entry name" value="DEOXYHYPUSINE HYDROXYLASE"/>
    <property type="match status" value="1"/>
</dbReference>
<dbReference type="Pfam" id="PF13646">
    <property type="entry name" value="HEAT_2"/>
    <property type="match status" value="1"/>
</dbReference>
<dbReference type="Gene3D" id="1.25.10.10">
    <property type="entry name" value="Leucine-rich Repeat Variant"/>
    <property type="match status" value="1"/>
</dbReference>
<dbReference type="PANTHER" id="PTHR12697">
    <property type="entry name" value="PBS LYASE HEAT-LIKE PROTEIN"/>
    <property type="match status" value="1"/>
</dbReference>
<sequence>MQDNPSDPVGSLSSGDPDRQVAALIELIKENDRSKIDLVLSLFTSSDIAVRSEAVRAAGFLGGASVDNVGPLLVGMLEDPDELVRTEAAEALTMIQFPPAVGPLTSHLRSDDSWIVRASAAEALGRYPGSSTAALFACADDDDELDEVRRYAIHSLGQTPINDSDNDMEALVNKLENDPDLGLQVRFAAYRTGDRSQIDAVKNAAATMSEFDASLVLNDIDAFLDYPRPPTLEADIPTIENIIDIIALRWPFERPHATKVRNRLSDVQGL</sequence>
<reference evidence="1 2" key="1">
    <citation type="submission" date="2017-12" db="EMBL/GenBank/DDBJ databases">
        <title>Sequencing the genomes of 1000 Actinobacteria strains.</title>
        <authorList>
            <person name="Klenk H.-P."/>
        </authorList>
    </citation>
    <scope>NUCLEOTIDE SEQUENCE [LARGE SCALE GENOMIC DNA]</scope>
    <source>
        <strain evidence="1 2">DSM 44489</strain>
    </source>
</reference>
<dbReference type="InterPro" id="IPR016024">
    <property type="entry name" value="ARM-type_fold"/>
</dbReference>
<dbReference type="InterPro" id="IPR004155">
    <property type="entry name" value="PBS_lyase_HEAT"/>
</dbReference>
<organism evidence="1 2">
    <name type="scientific">Nocardia fluminea</name>
    <dbReference type="NCBI Taxonomy" id="134984"/>
    <lineage>
        <taxon>Bacteria</taxon>
        <taxon>Bacillati</taxon>
        <taxon>Actinomycetota</taxon>
        <taxon>Actinomycetes</taxon>
        <taxon>Mycobacteriales</taxon>
        <taxon>Nocardiaceae</taxon>
        <taxon>Nocardia</taxon>
    </lineage>
</organism>
<evidence type="ECO:0000313" key="2">
    <source>
        <dbReference type="Proteomes" id="UP000233766"/>
    </source>
</evidence>
<accession>A0A2N3VCK9</accession>
<dbReference type="InterPro" id="IPR011989">
    <property type="entry name" value="ARM-like"/>
</dbReference>
<dbReference type="Proteomes" id="UP000233766">
    <property type="component" value="Unassembled WGS sequence"/>
</dbReference>
<protein>
    <submittedName>
        <fullName evidence="1">HEAT repeat protein</fullName>
    </submittedName>
</protein>
<dbReference type="RefSeq" id="WP_170112125.1">
    <property type="nucleotide sequence ID" value="NZ_PJMW01000002.1"/>
</dbReference>
<dbReference type="SMART" id="SM00567">
    <property type="entry name" value="EZ_HEAT"/>
    <property type="match status" value="3"/>
</dbReference>
<dbReference type="AlphaFoldDB" id="A0A2N3VCK9"/>
<dbReference type="EMBL" id="PJMW01000002">
    <property type="protein sequence ID" value="PKV79374.1"/>
    <property type="molecule type" value="Genomic_DNA"/>
</dbReference>
<keyword evidence="2" id="KW-1185">Reference proteome</keyword>
<dbReference type="GO" id="GO:0016491">
    <property type="term" value="F:oxidoreductase activity"/>
    <property type="evidence" value="ECO:0007669"/>
    <property type="project" value="TreeGrafter"/>
</dbReference>
<proteinExistence type="predicted"/>
<gene>
    <name evidence="1" type="ORF">ATK86_3766</name>
</gene>